<dbReference type="InterPro" id="IPR007527">
    <property type="entry name" value="Znf_SWIM"/>
</dbReference>
<dbReference type="InterPro" id="IPR011335">
    <property type="entry name" value="Restrct_endonuc-II-like"/>
</dbReference>
<dbReference type="PROSITE" id="PS50966">
    <property type="entry name" value="ZF_SWIM"/>
    <property type="match status" value="1"/>
</dbReference>
<organism evidence="1 2">
    <name type="scientific">Aedes aegypti</name>
    <name type="common">Yellowfever mosquito</name>
    <name type="synonym">Culex aegypti</name>
    <dbReference type="NCBI Taxonomy" id="7159"/>
    <lineage>
        <taxon>Eukaryota</taxon>
        <taxon>Metazoa</taxon>
        <taxon>Ecdysozoa</taxon>
        <taxon>Arthropoda</taxon>
        <taxon>Hexapoda</taxon>
        <taxon>Insecta</taxon>
        <taxon>Pterygota</taxon>
        <taxon>Neoptera</taxon>
        <taxon>Endopterygota</taxon>
        <taxon>Diptera</taxon>
        <taxon>Nematocera</taxon>
        <taxon>Culicoidea</taxon>
        <taxon>Culicidae</taxon>
        <taxon>Culicinae</taxon>
        <taxon>Aedini</taxon>
        <taxon>Aedes</taxon>
        <taxon>Stegomyia</taxon>
    </lineage>
</organism>
<dbReference type="InterPro" id="IPR011604">
    <property type="entry name" value="PDDEXK-like_dom_sf"/>
</dbReference>
<dbReference type="InParanoid" id="A0A6I8U3A2"/>
<dbReference type="CDD" id="cd22343">
    <property type="entry name" value="PDDEXK_lambda_exonuclease-like"/>
    <property type="match status" value="1"/>
</dbReference>
<dbReference type="PANTHER" id="PTHR47526">
    <property type="entry name" value="ATP-DEPENDENT DNA HELICASE"/>
    <property type="match status" value="1"/>
</dbReference>
<protein>
    <submittedName>
        <fullName evidence="1">Uncharacterized protein</fullName>
    </submittedName>
</protein>
<keyword evidence="2" id="KW-1185">Reference proteome</keyword>
<dbReference type="GO" id="GO:0006281">
    <property type="term" value="P:DNA repair"/>
    <property type="evidence" value="ECO:0007669"/>
    <property type="project" value="UniProtKB-ARBA"/>
</dbReference>
<reference evidence="1" key="2">
    <citation type="submission" date="2020-05" db="UniProtKB">
        <authorList>
            <consortium name="EnsemblMetazoa"/>
        </authorList>
    </citation>
    <scope>IDENTIFICATION</scope>
    <source>
        <strain evidence="1">LVP_AGWG</strain>
    </source>
</reference>
<dbReference type="OrthoDB" id="8045616at2759"/>
<name>A0A6I8U3A2_AEDAE</name>
<dbReference type="Gene3D" id="3.90.320.10">
    <property type="match status" value="1"/>
</dbReference>
<dbReference type="EnsemblMetazoa" id="AAEL023801-RA">
    <property type="protein sequence ID" value="AAEL023801-PA"/>
    <property type="gene ID" value="AAEL023801"/>
</dbReference>
<dbReference type="SUPFAM" id="SSF52980">
    <property type="entry name" value="Restriction endonuclease-like"/>
    <property type="match status" value="1"/>
</dbReference>
<reference evidence="1 2" key="1">
    <citation type="submission" date="2017-06" db="EMBL/GenBank/DDBJ databases">
        <title>Aedes aegypti genome working group (AGWG) sequencing and assembly.</title>
        <authorList>
            <consortium name="Aedes aegypti Genome Working Group (AGWG)"/>
            <person name="Matthews B.J."/>
        </authorList>
    </citation>
    <scope>NUCLEOTIDE SEQUENCE [LARGE SCALE GENOMIC DNA]</scope>
    <source>
        <strain evidence="1 2">LVP_AGWG</strain>
    </source>
</reference>
<dbReference type="GO" id="GO:0008270">
    <property type="term" value="F:zinc ion binding"/>
    <property type="evidence" value="ECO:0007669"/>
    <property type="project" value="InterPro"/>
</dbReference>
<dbReference type="AlphaFoldDB" id="A0A6I8U3A2"/>
<dbReference type="Proteomes" id="UP000008820">
    <property type="component" value="Chromosome 3"/>
</dbReference>
<evidence type="ECO:0000313" key="2">
    <source>
        <dbReference type="Proteomes" id="UP000008820"/>
    </source>
</evidence>
<sequence>MQQSDLKKCAPDVELEVTIVDILDYVGESVRPIKEGYAVYAANHVICIGYRQQDAVNTEVTGYVTQTSHPGLAPHEVFLKLQQDISKWTLKCSCKAGTAKCKHIVACLLHIEKHPKLEYLSCTDVKQAWGMTKSRKPVPWRAKRIKDLCCVTQPYGLPCSVSNSQTEEEILSTSFNRILSVSKQSAIFKHIEGRFLNELKTYPNRALQNSVEGDELNIYITEEELTRCLNLNLSKIYVQDCNMSSLEQSEYYKNYVNVDITKVIRIALETRDQSTNDWKIHRTKRITASSAYKLFTYLKNKNPDWGKKIEQYWDIKGINVKATKYGKDTEQLAYDCYKKNRNPLVKKCGLVVHPNECWIAGSPDGVDVYSQVLLEIKCPGNEEMSLADLLDSAAVRRYIKNSTTSDIKLSEQHMYYCQIQINMWILNCITCDFIIYSKKDDDFIVIEVPFDKSFTQNMINELKKLYFNRMLSQLVKNNV</sequence>
<evidence type="ECO:0000313" key="1">
    <source>
        <dbReference type="EnsemblMetazoa" id="AAEL023801-PA"/>
    </source>
</evidence>
<dbReference type="InterPro" id="IPR019080">
    <property type="entry name" value="YqaJ_viral_recombinase"/>
</dbReference>
<proteinExistence type="predicted"/>
<dbReference type="PANTHER" id="PTHR47526:SF3">
    <property type="entry name" value="PHD-TYPE DOMAIN-CONTAINING PROTEIN"/>
    <property type="match status" value="1"/>
</dbReference>
<gene>
    <name evidence="1" type="primary">110679337</name>
</gene>
<accession>A0A6I8U3A2</accession>
<dbReference type="Pfam" id="PF09588">
    <property type="entry name" value="YqaJ"/>
    <property type="match status" value="1"/>
</dbReference>